<sequence>MIPVPVDPTWGRVNSVNFYSACYVYLKATLRQARSGIII</sequence>
<dbReference type="HOGENOM" id="CLU_219792_0_0_6"/>
<dbReference type="KEGG" id="ppx:T1E_2584"/>
<dbReference type="PATRIC" id="fig|1196325.3.peg.2572"/>
<dbReference type="EMBL" id="CP003734">
    <property type="protein sequence ID" value="AFO48426.1"/>
    <property type="molecule type" value="Genomic_DNA"/>
</dbReference>
<proteinExistence type="predicted"/>
<dbReference type="Proteomes" id="UP000006503">
    <property type="component" value="Chromosome"/>
</dbReference>
<reference evidence="2" key="1">
    <citation type="journal article" date="2013" name="Microb. Biotechnol.">
        <title>Metabolic potential of the organic-solvent tolerant Pseudomonas putida DOT-T1E deduced from its annotated genome.</title>
        <authorList>
            <person name="Udaondo Z."/>
            <person name="Molina L."/>
            <person name="Daniels C."/>
            <person name="Gomez M.J."/>
            <person name="Molina-Henares M.A."/>
            <person name="Matilla M.A."/>
            <person name="Roca A."/>
            <person name="Fernandez M."/>
            <person name="Duque E."/>
            <person name="Segura A."/>
            <person name="Ramos J.L."/>
        </authorList>
    </citation>
    <scope>NUCLEOTIDE SEQUENCE [LARGE SCALE GENOMIC DNA]</scope>
    <source>
        <strain evidence="2">DOT-T1E</strain>
    </source>
</reference>
<accession>I7C5N5</accession>
<name>I7C5N5_PSEPT</name>
<protein>
    <submittedName>
        <fullName evidence="1">Uncharacterized protein</fullName>
    </submittedName>
</protein>
<evidence type="ECO:0000313" key="1">
    <source>
        <dbReference type="EMBL" id="AFO48426.1"/>
    </source>
</evidence>
<gene>
    <name evidence="1" type="ordered locus">T1E_2584</name>
</gene>
<organism evidence="1 2">
    <name type="scientific">Pseudomonas putida (strain DOT-T1E)</name>
    <dbReference type="NCBI Taxonomy" id="1196325"/>
    <lineage>
        <taxon>Bacteria</taxon>
        <taxon>Pseudomonadati</taxon>
        <taxon>Pseudomonadota</taxon>
        <taxon>Gammaproteobacteria</taxon>
        <taxon>Pseudomonadales</taxon>
        <taxon>Pseudomonadaceae</taxon>
        <taxon>Pseudomonas</taxon>
    </lineage>
</organism>
<evidence type="ECO:0000313" key="2">
    <source>
        <dbReference type="Proteomes" id="UP000006503"/>
    </source>
</evidence>
<dbReference type="AlphaFoldDB" id="I7C5N5"/>